<keyword evidence="1" id="KW-0472">Membrane</keyword>
<evidence type="ECO:0000313" key="3">
    <source>
        <dbReference type="Proteomes" id="UP000479710"/>
    </source>
</evidence>
<keyword evidence="3" id="KW-1185">Reference proteome</keyword>
<keyword evidence="1" id="KW-1133">Transmembrane helix</keyword>
<dbReference type="EMBL" id="SPHZ02000005">
    <property type="protein sequence ID" value="KAF0917349.1"/>
    <property type="molecule type" value="Genomic_DNA"/>
</dbReference>
<evidence type="ECO:0000313" key="2">
    <source>
        <dbReference type="EMBL" id="KAF0917349.1"/>
    </source>
</evidence>
<reference evidence="2 3" key="1">
    <citation type="submission" date="2019-11" db="EMBL/GenBank/DDBJ databases">
        <title>Whole genome sequence of Oryza granulata.</title>
        <authorList>
            <person name="Li W."/>
        </authorList>
    </citation>
    <scope>NUCLEOTIDE SEQUENCE [LARGE SCALE GENOMIC DNA]</scope>
    <source>
        <strain evidence="3">cv. Menghai</strain>
        <tissue evidence="2">Leaf</tissue>
    </source>
</reference>
<dbReference type="Proteomes" id="UP000479710">
    <property type="component" value="Unassembled WGS sequence"/>
</dbReference>
<sequence length="76" mass="8752">MRDRMLDRTHIQRDKVPPVGVGVGGLVWGHTGAWGRQQWVLGQPCCYDCVDAWWWWARLIILASPIIFESFLIAES</sequence>
<dbReference type="AlphaFoldDB" id="A0A6G1DXX2"/>
<name>A0A6G1DXX2_9ORYZ</name>
<gene>
    <name evidence="2" type="ORF">E2562_017522</name>
</gene>
<organism evidence="2 3">
    <name type="scientific">Oryza meyeriana var. granulata</name>
    <dbReference type="NCBI Taxonomy" id="110450"/>
    <lineage>
        <taxon>Eukaryota</taxon>
        <taxon>Viridiplantae</taxon>
        <taxon>Streptophyta</taxon>
        <taxon>Embryophyta</taxon>
        <taxon>Tracheophyta</taxon>
        <taxon>Spermatophyta</taxon>
        <taxon>Magnoliopsida</taxon>
        <taxon>Liliopsida</taxon>
        <taxon>Poales</taxon>
        <taxon>Poaceae</taxon>
        <taxon>BOP clade</taxon>
        <taxon>Oryzoideae</taxon>
        <taxon>Oryzeae</taxon>
        <taxon>Oryzinae</taxon>
        <taxon>Oryza</taxon>
        <taxon>Oryza meyeriana</taxon>
    </lineage>
</organism>
<accession>A0A6G1DXX2</accession>
<keyword evidence="1" id="KW-0812">Transmembrane</keyword>
<comment type="caution">
    <text evidence="2">The sequence shown here is derived from an EMBL/GenBank/DDBJ whole genome shotgun (WGS) entry which is preliminary data.</text>
</comment>
<proteinExistence type="predicted"/>
<evidence type="ECO:0000256" key="1">
    <source>
        <dbReference type="SAM" id="Phobius"/>
    </source>
</evidence>
<protein>
    <submittedName>
        <fullName evidence="2">Uncharacterized protein</fullName>
    </submittedName>
</protein>
<feature type="transmembrane region" description="Helical" evidence="1">
    <location>
        <begin position="53"/>
        <end position="74"/>
    </location>
</feature>